<name>A0ABR5D7Y7_9HYPH</name>
<organism evidence="1 2">
    <name type="scientific">Agrobacterium arsenijevicii</name>
    <dbReference type="NCBI Taxonomy" id="1585697"/>
    <lineage>
        <taxon>Bacteria</taxon>
        <taxon>Pseudomonadati</taxon>
        <taxon>Pseudomonadota</taxon>
        <taxon>Alphaproteobacteria</taxon>
        <taxon>Hyphomicrobiales</taxon>
        <taxon>Rhizobiaceae</taxon>
        <taxon>Rhizobium/Agrobacterium group</taxon>
        <taxon>Agrobacterium</taxon>
    </lineage>
</organism>
<accession>A0ABR5D7Y7</accession>
<evidence type="ECO:0000313" key="2">
    <source>
        <dbReference type="Proteomes" id="UP000032564"/>
    </source>
</evidence>
<dbReference type="NCBIfam" id="TIGR02215">
    <property type="entry name" value="phage_chp_gp8"/>
    <property type="match status" value="1"/>
</dbReference>
<dbReference type="Proteomes" id="UP000032564">
    <property type="component" value="Unassembled WGS sequence"/>
</dbReference>
<comment type="caution">
    <text evidence="1">The sequence shown here is derived from an EMBL/GenBank/DDBJ whole genome shotgun (WGS) entry which is preliminary data.</text>
</comment>
<evidence type="ECO:0000313" key="1">
    <source>
        <dbReference type="EMBL" id="KJF73173.1"/>
    </source>
</evidence>
<proteinExistence type="predicted"/>
<dbReference type="RefSeq" id="WP_045019052.1">
    <property type="nucleotide sequence ID" value="NZ_CP166105.1"/>
</dbReference>
<reference evidence="1 2" key="1">
    <citation type="submission" date="2014-12" db="EMBL/GenBank/DDBJ databases">
        <authorList>
            <person name="Kuzmanovic N."/>
            <person name="Pulawska J."/>
            <person name="Obradovic A."/>
        </authorList>
    </citation>
    <scope>NUCLEOTIDE SEQUENCE [LARGE SCALE GENOMIC DNA]</scope>
    <source>
        <strain evidence="1 2">KFB 330</strain>
    </source>
</reference>
<dbReference type="EMBL" id="JWIT01000007">
    <property type="protein sequence ID" value="KJF73173.1"/>
    <property type="molecule type" value="Genomic_DNA"/>
</dbReference>
<protein>
    <recommendedName>
        <fullName evidence="3">PhiE125 gp8 family phage protein</fullName>
    </recommendedName>
</protein>
<dbReference type="InterPro" id="IPR006450">
    <property type="entry name" value="Phage_HK97_gp6-like"/>
</dbReference>
<dbReference type="InterPro" id="IPR011738">
    <property type="entry name" value="Phage_CHP"/>
</dbReference>
<dbReference type="Gene3D" id="1.10.3230.30">
    <property type="entry name" value="Phage gp6-like head-tail connector protein"/>
    <property type="match status" value="1"/>
</dbReference>
<sequence length="193" mass="21025">MHRPVLVTPPTVLPVSVEDVKKALRIDSDDDDSTIETLIQSAVDHYEGWTGILGICLVEQTWRQSFDRFARGFCLPLGPVIEAVSVSWRNAAGQISTVPAASYGLETSAGGQSQICFRNAFAPPSDLDERAAVTVEYKAGWPVVDEKPTVSKDICTAIIARVQIGYEQSANEAGSTLSVIENALISKWRRFSL</sequence>
<keyword evidence="2" id="KW-1185">Reference proteome</keyword>
<evidence type="ECO:0008006" key="3">
    <source>
        <dbReference type="Google" id="ProtNLM"/>
    </source>
</evidence>
<dbReference type="NCBIfam" id="TIGR01560">
    <property type="entry name" value="put_DNA_pack"/>
    <property type="match status" value="1"/>
</dbReference>
<dbReference type="InterPro" id="IPR021146">
    <property type="entry name" value="Phage_gp6-like_head-tail"/>
</dbReference>
<gene>
    <name evidence="1" type="ORF">RP75_13295</name>
</gene>
<dbReference type="Pfam" id="PF05135">
    <property type="entry name" value="Phage_connect_1"/>
    <property type="match status" value="1"/>
</dbReference>